<reference evidence="3" key="1">
    <citation type="submission" date="2016-08" db="EMBL/GenBank/DDBJ databases">
        <title>Complete genome of Cloacibacillus porcorum.</title>
        <authorList>
            <person name="Looft T."/>
            <person name="Bayles D.O."/>
            <person name="Alt D.P."/>
        </authorList>
    </citation>
    <scope>NUCLEOTIDE SEQUENCE [LARGE SCALE GENOMIC DNA]</scope>
    <source>
        <strain evidence="3">CL-84</strain>
    </source>
</reference>
<dbReference type="Pfam" id="PF04324">
    <property type="entry name" value="Fer2_BFD"/>
    <property type="match status" value="1"/>
</dbReference>
<dbReference type="InterPro" id="IPR006076">
    <property type="entry name" value="FAD-dep_OxRdtase"/>
</dbReference>
<organism evidence="3 4">
    <name type="scientific">Cloacibacillus porcorum</name>
    <dbReference type="NCBI Taxonomy" id="1197717"/>
    <lineage>
        <taxon>Bacteria</taxon>
        <taxon>Thermotogati</taxon>
        <taxon>Synergistota</taxon>
        <taxon>Synergistia</taxon>
        <taxon>Synergistales</taxon>
        <taxon>Synergistaceae</taxon>
        <taxon>Cloacibacillus</taxon>
    </lineage>
</organism>
<gene>
    <name evidence="3" type="ORF">BED41_00390</name>
</gene>
<feature type="domain" description="FAD dependent oxidoreductase" evidence="1">
    <location>
        <begin position="7"/>
        <end position="371"/>
    </location>
</feature>
<proteinExistence type="predicted"/>
<dbReference type="Pfam" id="PF01266">
    <property type="entry name" value="DAO"/>
    <property type="match status" value="1"/>
</dbReference>
<dbReference type="AlphaFoldDB" id="A0A1B2I159"/>
<dbReference type="STRING" id="1197717.BED41_00390"/>
<dbReference type="InterPro" id="IPR007419">
    <property type="entry name" value="BFD-like_2Fe2S-bd_dom"/>
</dbReference>
<dbReference type="Gene3D" id="3.50.50.60">
    <property type="entry name" value="FAD/NAD(P)-binding domain"/>
    <property type="match status" value="1"/>
</dbReference>
<dbReference type="CDD" id="cd19946">
    <property type="entry name" value="GlpA-like_Fer2_BFD-like"/>
    <property type="match status" value="1"/>
</dbReference>
<dbReference type="GeneID" id="83056307"/>
<dbReference type="KEGG" id="cpor:BED41_00390"/>
<dbReference type="InterPro" id="IPR036188">
    <property type="entry name" value="FAD/NAD-bd_sf"/>
</dbReference>
<dbReference type="SUPFAM" id="SSF51905">
    <property type="entry name" value="FAD/NAD(P)-binding domain"/>
    <property type="match status" value="1"/>
</dbReference>
<dbReference type="Gene3D" id="1.10.10.1100">
    <property type="entry name" value="BFD-like [2Fe-2S]-binding domain"/>
    <property type="match status" value="1"/>
</dbReference>
<evidence type="ECO:0000259" key="2">
    <source>
        <dbReference type="Pfam" id="PF04324"/>
    </source>
</evidence>
<keyword evidence="4" id="KW-1185">Reference proteome</keyword>
<dbReference type="InterPro" id="IPR041854">
    <property type="entry name" value="BFD-like_2Fe2S-bd_dom_sf"/>
</dbReference>
<dbReference type="OrthoDB" id="9801699at2"/>
<sequence>MEHSFSVIIIGGGVVGNAIARELSRFQLTAALLEKEPDVGMETSCRNSGVLHSGINYKPGTLRAKLAVRGNSMMDRLCGDLKVKIKRIGKLTTALDEDELPGIKRLMDQGTANGVPGLKVLENAEMRKIQPGVEGIAAVWSPTSAIISPYGLTIALAENAHANGVEFFLGREVTSIAKENDGKFTVKTACGETFTADIVINAAGLSSGRISALAGVAAGNNGESLRIWPCRGEYYVLDKRLDGTLKTLIYPVPGAKDAGLGIHLTPTVDGNILIGPSADYIPEEIPEDYCVTAPVLEDLRREGQKLLSDIKMSDFIRNFAGNRPKRTSPAEGGNGDFIIEEANGLGGFINIVGIESPGLTSAPAIAEMVRDIVANHMALKEKELFIAERPGFAGHFCDLPNEEQERLVKENPEYGEIICRCEKITKKEVRDAIENTLGARTLVSIKYRARNGMGRCQGGFCTPRIVRMLRDEYGFTPEDYLFREAGSNLFTGNVREGEDR</sequence>
<dbReference type="PANTHER" id="PTHR42720">
    <property type="entry name" value="GLYCEROL-3-PHOSPHATE DEHYDROGENASE"/>
    <property type="match status" value="1"/>
</dbReference>
<evidence type="ECO:0000313" key="3">
    <source>
        <dbReference type="EMBL" id="ANZ43700.1"/>
    </source>
</evidence>
<feature type="domain" description="BFD-like [2Fe-2S]-binding" evidence="2">
    <location>
        <begin position="417"/>
        <end position="470"/>
    </location>
</feature>
<dbReference type="PANTHER" id="PTHR42720:SF1">
    <property type="entry name" value="GLYCEROL 3-PHOSPHATE OXIDASE"/>
    <property type="match status" value="1"/>
</dbReference>
<dbReference type="Proteomes" id="UP000093044">
    <property type="component" value="Chromosome"/>
</dbReference>
<evidence type="ECO:0000259" key="1">
    <source>
        <dbReference type="Pfam" id="PF01266"/>
    </source>
</evidence>
<dbReference type="InterPro" id="IPR052745">
    <property type="entry name" value="G3P_Oxidase/Oxidoreductase"/>
</dbReference>
<dbReference type="Gene3D" id="3.30.9.10">
    <property type="entry name" value="D-Amino Acid Oxidase, subunit A, domain 2"/>
    <property type="match status" value="1"/>
</dbReference>
<evidence type="ECO:0000313" key="4">
    <source>
        <dbReference type="Proteomes" id="UP000093044"/>
    </source>
</evidence>
<dbReference type="EMBL" id="CP016757">
    <property type="protein sequence ID" value="ANZ43700.1"/>
    <property type="molecule type" value="Genomic_DNA"/>
</dbReference>
<accession>A0A1B2I159</accession>
<protein>
    <submittedName>
        <fullName evidence="3">FAD/NAD(P)-binding oxidoreductase</fullName>
    </submittedName>
</protein>
<dbReference type="RefSeq" id="WP_066741654.1">
    <property type="nucleotide sequence ID" value="NZ_CP016757.1"/>
</dbReference>
<name>A0A1B2I159_9BACT</name>